<accession>A0A8H4UHV1</accession>
<dbReference type="EMBL" id="JABEYC010000484">
    <property type="protein sequence ID" value="KAF4976837.1"/>
    <property type="molecule type" value="Genomic_DNA"/>
</dbReference>
<gene>
    <name evidence="2" type="ORF">FZEAL_6551</name>
</gene>
<keyword evidence="3" id="KW-1185">Reference proteome</keyword>
<organism evidence="2 3">
    <name type="scientific">Fusarium zealandicum</name>
    <dbReference type="NCBI Taxonomy" id="1053134"/>
    <lineage>
        <taxon>Eukaryota</taxon>
        <taxon>Fungi</taxon>
        <taxon>Dikarya</taxon>
        <taxon>Ascomycota</taxon>
        <taxon>Pezizomycotina</taxon>
        <taxon>Sordariomycetes</taxon>
        <taxon>Hypocreomycetidae</taxon>
        <taxon>Hypocreales</taxon>
        <taxon>Nectriaceae</taxon>
        <taxon>Fusarium</taxon>
        <taxon>Fusarium staphyleae species complex</taxon>
    </lineage>
</organism>
<name>A0A8H4UHV1_9HYPO</name>
<proteinExistence type="predicted"/>
<dbReference type="CDD" id="cd05120">
    <property type="entry name" value="APH_ChoK_like"/>
    <property type="match status" value="1"/>
</dbReference>
<dbReference type="InterPro" id="IPR011009">
    <property type="entry name" value="Kinase-like_dom_sf"/>
</dbReference>
<sequence length="308" mass="35796">MMPTSNRIPTAPTLPWIRDRDELPGALPTTAEIGAATREFPSIFDPSARRTVLVNQHFVVKYGRFVFENEGHALLFLDSVHGVPAPRLYAMYRENDKLYIVMEFIQGHQLSDTWSSLSEDEKSPLVNQLRAIFDCLRALPSPDMFGGVCGGALPNRWFFSREKDRRITGPFDREEDLCRALVLKSRYNWELAGRRGWMTDFFERHLSNTLRGHASVFTHSDFQRKNILIREKQRPLSTADSGDSRRHFEVVAILDWEDAGWYPSYWNYSYCFSFFNWCDDWAEKVEHILDPYVPEGTLLRMVAQDLDS</sequence>
<reference evidence="2" key="1">
    <citation type="journal article" date="2020" name="BMC Genomics">
        <title>Correction to: Identification and distribution of gene clusters required for synthesis of sphingolipid metabolism inhibitors in diverse species of the filamentous fungus Fusarium.</title>
        <authorList>
            <person name="Kim H.S."/>
            <person name="Lohmar J.M."/>
            <person name="Busman M."/>
            <person name="Brown D.W."/>
            <person name="Naumann T.A."/>
            <person name="Divon H.H."/>
            <person name="Lysoe E."/>
            <person name="Uhlig S."/>
            <person name="Proctor R.H."/>
        </authorList>
    </citation>
    <scope>NUCLEOTIDE SEQUENCE</scope>
    <source>
        <strain evidence="2">NRRL 22465</strain>
    </source>
</reference>
<evidence type="ECO:0000313" key="3">
    <source>
        <dbReference type="Proteomes" id="UP000635477"/>
    </source>
</evidence>
<reference evidence="2" key="2">
    <citation type="submission" date="2020-05" db="EMBL/GenBank/DDBJ databases">
        <authorList>
            <person name="Kim H.-S."/>
            <person name="Proctor R.H."/>
            <person name="Brown D.W."/>
        </authorList>
    </citation>
    <scope>NUCLEOTIDE SEQUENCE</scope>
    <source>
        <strain evidence="2">NRRL 22465</strain>
    </source>
</reference>
<dbReference type="Proteomes" id="UP000635477">
    <property type="component" value="Unassembled WGS sequence"/>
</dbReference>
<dbReference type="OrthoDB" id="2906425at2759"/>
<comment type="caution">
    <text evidence="2">The sequence shown here is derived from an EMBL/GenBank/DDBJ whole genome shotgun (WGS) entry which is preliminary data.</text>
</comment>
<dbReference type="Pfam" id="PF01636">
    <property type="entry name" value="APH"/>
    <property type="match status" value="1"/>
</dbReference>
<dbReference type="Gene3D" id="3.90.1200.10">
    <property type="match status" value="1"/>
</dbReference>
<evidence type="ECO:0000313" key="2">
    <source>
        <dbReference type="EMBL" id="KAF4976837.1"/>
    </source>
</evidence>
<dbReference type="PANTHER" id="PTHR21310">
    <property type="entry name" value="AMINOGLYCOSIDE PHOSPHOTRANSFERASE-RELATED-RELATED"/>
    <property type="match status" value="1"/>
</dbReference>
<dbReference type="PANTHER" id="PTHR21310:SF48">
    <property type="entry name" value="AMINOGLYCOSIDE PHOSPHOTRANSFERASE DOMAIN-CONTAINING PROTEIN"/>
    <property type="match status" value="1"/>
</dbReference>
<feature type="domain" description="Aminoglycoside phosphotransferase" evidence="1">
    <location>
        <begin position="51"/>
        <end position="281"/>
    </location>
</feature>
<evidence type="ECO:0000259" key="1">
    <source>
        <dbReference type="Pfam" id="PF01636"/>
    </source>
</evidence>
<dbReference type="AlphaFoldDB" id="A0A8H4UHV1"/>
<dbReference type="SUPFAM" id="SSF56112">
    <property type="entry name" value="Protein kinase-like (PK-like)"/>
    <property type="match status" value="1"/>
</dbReference>
<protein>
    <recommendedName>
        <fullName evidence="1">Aminoglycoside phosphotransferase domain-containing protein</fullName>
    </recommendedName>
</protein>
<dbReference type="InterPro" id="IPR002575">
    <property type="entry name" value="Aminoglycoside_PTrfase"/>
</dbReference>
<dbReference type="InterPro" id="IPR051678">
    <property type="entry name" value="AGP_Transferase"/>
</dbReference>